<comment type="caution">
    <text evidence="2">The sequence shown here is derived from an EMBL/GenBank/DDBJ whole genome shotgun (WGS) entry which is preliminary data.</text>
</comment>
<name>F9S140_9VIBR</name>
<dbReference type="OrthoDB" id="6077588at2"/>
<organism evidence="2 3">
    <name type="scientific">Vibrio ichthyoenteri ATCC 700023</name>
    <dbReference type="NCBI Taxonomy" id="870968"/>
    <lineage>
        <taxon>Bacteria</taxon>
        <taxon>Pseudomonadati</taxon>
        <taxon>Pseudomonadota</taxon>
        <taxon>Gammaproteobacteria</taxon>
        <taxon>Vibrionales</taxon>
        <taxon>Vibrionaceae</taxon>
        <taxon>Vibrio</taxon>
    </lineage>
</organism>
<evidence type="ECO:0008006" key="4">
    <source>
        <dbReference type="Google" id="ProtNLM"/>
    </source>
</evidence>
<evidence type="ECO:0000313" key="3">
    <source>
        <dbReference type="Proteomes" id="UP000004605"/>
    </source>
</evidence>
<protein>
    <recommendedName>
        <fullName evidence="4">Conjugal transfer protein TraF</fullName>
    </recommendedName>
</protein>
<evidence type="ECO:0000256" key="1">
    <source>
        <dbReference type="SAM" id="SignalP"/>
    </source>
</evidence>
<gene>
    <name evidence="2" type="ORF">VII00023_05357</name>
</gene>
<sequence>MNKITLAVACALGAVSTSAIAATQVADARSNGMGNTGVVSADFLLAPFHNPALGALHRDSDDVGILLPAFGVTVHDQDETIQTIDDAQDLFADISNGSSSDTAALDKLLDDLAGNAPVAVTAGLNFAVAIPTRTLSVNLFGGGYTEVIAATEVSDLSDAEDRYNDSTFKMVAFGVTEVGLSFAKSFELGGQNIAFGISPKYQNLLTYSQEGNIDNFDLDNYDESERSKTAFNLDLGMAWHSGPLRAGLAMKNLFSQEIETEIGGYTYELNPQATIGLGYAGEYLAASIDFDLTKQKRFKELNDDTRFLRFGVEGNAWGWAQLRAGYEIDLEDTLDDSITAGIGISPFDAVSFDIAGSYAGENQFGASANLAFTF</sequence>
<reference evidence="2 3" key="1">
    <citation type="journal article" date="2012" name="Int. J. Syst. Evol. Microbiol.">
        <title>Vibrio caribbeanicus sp. nov., isolated from the marine sponge Scleritoderma cyanea.</title>
        <authorList>
            <person name="Hoffmann M."/>
            <person name="Monday S.R."/>
            <person name="Allard M.W."/>
            <person name="Strain E.A."/>
            <person name="Whittaker P."/>
            <person name="Naum M."/>
            <person name="McCarthy P.J."/>
            <person name="Lopez J.V."/>
            <person name="Fischer M."/>
            <person name="Brown E.W."/>
        </authorList>
    </citation>
    <scope>NUCLEOTIDE SEQUENCE [LARGE SCALE GENOMIC DNA]</scope>
    <source>
        <strain evidence="2 3">ATCC 700023</strain>
    </source>
</reference>
<dbReference type="Gene3D" id="2.40.160.60">
    <property type="entry name" value="Outer membrane protein transport protein (OMPP1/FadL/TodX)"/>
    <property type="match status" value="1"/>
</dbReference>
<dbReference type="AlphaFoldDB" id="F9S140"/>
<dbReference type="InterPro" id="IPR032811">
    <property type="entry name" value="Put_conjugal_transfer"/>
</dbReference>
<proteinExistence type="predicted"/>
<dbReference type="Pfam" id="PF13729">
    <property type="entry name" value="TraF_2"/>
    <property type="match status" value="1"/>
</dbReference>
<dbReference type="Proteomes" id="UP000004605">
    <property type="component" value="Unassembled WGS sequence"/>
</dbReference>
<dbReference type="EMBL" id="AFWF01000094">
    <property type="protein sequence ID" value="EGU42705.1"/>
    <property type="molecule type" value="Genomic_DNA"/>
</dbReference>
<keyword evidence="3" id="KW-1185">Reference proteome</keyword>
<dbReference type="RefSeq" id="WP_006711811.1">
    <property type="nucleotide sequence ID" value="NZ_AFWF01000094.1"/>
</dbReference>
<keyword evidence="1" id="KW-0732">Signal</keyword>
<feature type="signal peptide" evidence="1">
    <location>
        <begin position="1"/>
        <end position="21"/>
    </location>
</feature>
<accession>F9S140</accession>
<evidence type="ECO:0000313" key="2">
    <source>
        <dbReference type="EMBL" id="EGU42705.1"/>
    </source>
</evidence>
<feature type="chain" id="PRO_5003393711" description="Conjugal transfer protein TraF" evidence="1">
    <location>
        <begin position="22"/>
        <end position="374"/>
    </location>
</feature>